<dbReference type="PROSITE" id="PS50878">
    <property type="entry name" value="RT_POL"/>
    <property type="match status" value="1"/>
</dbReference>
<dbReference type="Gene3D" id="3.30.420.10">
    <property type="entry name" value="Ribonuclease H-like superfamily/Ribonuclease H"/>
    <property type="match status" value="1"/>
</dbReference>
<dbReference type="SUPFAM" id="SSF53098">
    <property type="entry name" value="Ribonuclease H-like"/>
    <property type="match status" value="1"/>
</dbReference>
<dbReference type="GO" id="GO:0006259">
    <property type="term" value="P:DNA metabolic process"/>
    <property type="evidence" value="ECO:0007669"/>
    <property type="project" value="UniProtKB-ARBA"/>
</dbReference>
<evidence type="ECO:0000256" key="4">
    <source>
        <dbReference type="SAM" id="MobiDB-lite"/>
    </source>
</evidence>
<dbReference type="InterPro" id="IPR000477">
    <property type="entry name" value="RT_dom"/>
</dbReference>
<dbReference type="Gene3D" id="3.30.70.270">
    <property type="match status" value="1"/>
</dbReference>
<dbReference type="SUPFAM" id="SSF56672">
    <property type="entry name" value="DNA/RNA polymerases"/>
    <property type="match status" value="1"/>
</dbReference>
<dbReference type="Gene3D" id="1.10.340.70">
    <property type="match status" value="1"/>
</dbReference>
<sequence length="458" mass="52062">PEPEIPPEIPAEYMAFQDVFSKQAATHLPPHRPWDCAIELLPAAQLPKGKIYPLSIPERQAMEEYIAEALKQGFIQPSTSPATSSFFFVGKKDGGLRSCIDYRQLNSQIAPPKSFVKPGSSWKTAFITPTGHYEYWVMPYSLSISPSVFQTFMNKVFREFLHQFVVVYSDDILIYSQNQAEHRQHVQQVLQKLRNHCLFLKLEKCEFLQPSVKFLGFNISADGPGESRRYSETWFKECPRRCSLTTILSRSTFRTRTHNTLQPDRKPHYLGSGLGNSATPLQEPAPPECPEGKTYAPNVKPFWAHLTTLRAPGSRRTLSLLQSRYWWPSMHRDTITYVQSCSVCAKSTSPRQLPRGKLVPLLIPQRPWSHLGVDFITDLSNAEGNTCVLVIVDRFSKSCKLVPLKELPKAMKTAEQLFHQVFRHFGLLEETVSDRGPQLISHAWKAFFNPLGSTITPA</sequence>
<evidence type="ECO:0000256" key="3">
    <source>
        <dbReference type="ARBA" id="ARBA00039658"/>
    </source>
</evidence>
<reference evidence="7 8" key="1">
    <citation type="submission" date="2024-05" db="EMBL/GenBank/DDBJ databases">
        <title>Genome sequencing and assembly of Indian major carp, Cirrhinus mrigala (Hamilton, 1822).</title>
        <authorList>
            <person name="Mohindra V."/>
            <person name="Chowdhury L.M."/>
            <person name="Lal K."/>
            <person name="Jena J.K."/>
        </authorList>
    </citation>
    <scope>NUCLEOTIDE SEQUENCE [LARGE SCALE GENOMIC DNA]</scope>
    <source>
        <strain evidence="7">CM1030</strain>
        <tissue evidence="7">Blood</tissue>
    </source>
</reference>
<dbReference type="Gene3D" id="3.10.10.10">
    <property type="entry name" value="HIV Type 1 Reverse Transcriptase, subunit A, domain 1"/>
    <property type="match status" value="2"/>
</dbReference>
<dbReference type="EMBL" id="JAMKFB020000477">
    <property type="protein sequence ID" value="KAL0149363.1"/>
    <property type="molecule type" value="Genomic_DNA"/>
</dbReference>
<proteinExistence type="inferred from homology"/>
<dbReference type="EC" id="3.1.26.4" evidence="2"/>
<evidence type="ECO:0000313" key="8">
    <source>
        <dbReference type="Proteomes" id="UP001529510"/>
    </source>
</evidence>
<evidence type="ECO:0000313" key="7">
    <source>
        <dbReference type="EMBL" id="KAL0149363.1"/>
    </source>
</evidence>
<evidence type="ECO:0000259" key="6">
    <source>
        <dbReference type="PROSITE" id="PS50994"/>
    </source>
</evidence>
<dbReference type="InterPro" id="IPR001584">
    <property type="entry name" value="Integrase_cat-core"/>
</dbReference>
<name>A0ABD0MGJ8_CIRMR</name>
<evidence type="ECO:0000259" key="5">
    <source>
        <dbReference type="PROSITE" id="PS50878"/>
    </source>
</evidence>
<feature type="region of interest" description="Disordered" evidence="4">
    <location>
        <begin position="255"/>
        <end position="289"/>
    </location>
</feature>
<comment type="similarity">
    <text evidence="1">Belongs to the beta type-B retroviral polymerase family. HERV class-II K(HML-2) pol subfamily.</text>
</comment>
<dbReference type="InterPro" id="IPR012337">
    <property type="entry name" value="RNaseH-like_sf"/>
</dbReference>
<evidence type="ECO:0000256" key="1">
    <source>
        <dbReference type="ARBA" id="ARBA00010879"/>
    </source>
</evidence>
<dbReference type="Proteomes" id="UP001529510">
    <property type="component" value="Unassembled WGS sequence"/>
</dbReference>
<dbReference type="InterPro" id="IPR036397">
    <property type="entry name" value="RNaseH_sf"/>
</dbReference>
<dbReference type="InterPro" id="IPR043128">
    <property type="entry name" value="Rev_trsase/Diguanyl_cyclase"/>
</dbReference>
<dbReference type="GO" id="GO:0004523">
    <property type="term" value="F:RNA-DNA hybrid ribonuclease activity"/>
    <property type="evidence" value="ECO:0007669"/>
    <property type="project" value="UniProtKB-EC"/>
</dbReference>
<protein>
    <recommendedName>
        <fullName evidence="3">Gypsy retrotransposon integrase-like protein 1</fullName>
        <ecNumber evidence="2">3.1.26.4</ecNumber>
    </recommendedName>
</protein>
<keyword evidence="8" id="KW-1185">Reference proteome</keyword>
<dbReference type="Pfam" id="PF00078">
    <property type="entry name" value="RVT_1"/>
    <property type="match status" value="1"/>
</dbReference>
<dbReference type="PANTHER" id="PTHR37984">
    <property type="entry name" value="PROTEIN CBG26694"/>
    <property type="match status" value="1"/>
</dbReference>
<dbReference type="PROSITE" id="PS50994">
    <property type="entry name" value="INTEGRASE"/>
    <property type="match status" value="1"/>
</dbReference>
<dbReference type="InterPro" id="IPR043502">
    <property type="entry name" value="DNA/RNA_pol_sf"/>
</dbReference>
<dbReference type="FunFam" id="3.30.70.270:FF:000003">
    <property type="entry name" value="Transposon Ty3-G Gag-Pol polyprotein"/>
    <property type="match status" value="1"/>
</dbReference>
<accession>A0ABD0MGJ8</accession>
<dbReference type="CDD" id="cd01647">
    <property type="entry name" value="RT_LTR"/>
    <property type="match status" value="1"/>
</dbReference>
<dbReference type="Pfam" id="PF17921">
    <property type="entry name" value="Integrase_H2C2"/>
    <property type="match status" value="1"/>
</dbReference>
<feature type="domain" description="Integrase catalytic" evidence="6">
    <location>
        <begin position="363"/>
        <end position="458"/>
    </location>
</feature>
<feature type="domain" description="Reverse transcriptase" evidence="5">
    <location>
        <begin position="1"/>
        <end position="219"/>
    </location>
</feature>
<gene>
    <name evidence="7" type="ORF">M9458_055401</name>
</gene>
<evidence type="ECO:0000256" key="2">
    <source>
        <dbReference type="ARBA" id="ARBA00012180"/>
    </source>
</evidence>
<organism evidence="7 8">
    <name type="scientific">Cirrhinus mrigala</name>
    <name type="common">Mrigala</name>
    <dbReference type="NCBI Taxonomy" id="683832"/>
    <lineage>
        <taxon>Eukaryota</taxon>
        <taxon>Metazoa</taxon>
        <taxon>Chordata</taxon>
        <taxon>Craniata</taxon>
        <taxon>Vertebrata</taxon>
        <taxon>Euteleostomi</taxon>
        <taxon>Actinopterygii</taxon>
        <taxon>Neopterygii</taxon>
        <taxon>Teleostei</taxon>
        <taxon>Ostariophysi</taxon>
        <taxon>Cypriniformes</taxon>
        <taxon>Cyprinidae</taxon>
        <taxon>Labeoninae</taxon>
        <taxon>Labeonini</taxon>
        <taxon>Cirrhinus</taxon>
    </lineage>
</organism>
<feature type="non-terminal residue" evidence="7">
    <location>
        <position position="1"/>
    </location>
</feature>
<dbReference type="InterPro" id="IPR041588">
    <property type="entry name" value="Integrase_H2C2"/>
</dbReference>
<comment type="caution">
    <text evidence="7">The sequence shown here is derived from an EMBL/GenBank/DDBJ whole genome shotgun (WGS) entry which is preliminary data.</text>
</comment>
<dbReference type="InterPro" id="IPR050951">
    <property type="entry name" value="Retrovirus_Pol_polyprotein"/>
</dbReference>
<dbReference type="AlphaFoldDB" id="A0ABD0MGJ8"/>
<dbReference type="PANTHER" id="PTHR37984:SF5">
    <property type="entry name" value="PROTEIN NYNRIN-LIKE"/>
    <property type="match status" value="1"/>
</dbReference>